<feature type="region of interest" description="Disordered" evidence="1">
    <location>
        <begin position="81"/>
        <end position="100"/>
    </location>
</feature>
<dbReference type="EMBL" id="VAWA01000021">
    <property type="protein sequence ID" value="TLP72010.1"/>
    <property type="molecule type" value="Genomic_DNA"/>
</dbReference>
<dbReference type="OrthoDB" id="52928at2"/>
<dbReference type="Gene3D" id="1.10.10.60">
    <property type="entry name" value="Homeodomain-like"/>
    <property type="match status" value="1"/>
</dbReference>
<organism evidence="2 3">
    <name type="scientific">Nesterenkonia sphaerica</name>
    <dbReference type="NCBI Taxonomy" id="1804988"/>
    <lineage>
        <taxon>Bacteria</taxon>
        <taxon>Bacillati</taxon>
        <taxon>Actinomycetota</taxon>
        <taxon>Actinomycetes</taxon>
        <taxon>Micrococcales</taxon>
        <taxon>Micrococcaceae</taxon>
        <taxon>Nesterenkonia</taxon>
    </lineage>
</organism>
<protein>
    <submittedName>
        <fullName evidence="2">Transposase</fullName>
    </submittedName>
</protein>
<dbReference type="Proteomes" id="UP000306544">
    <property type="component" value="Unassembled WGS sequence"/>
</dbReference>
<keyword evidence="3" id="KW-1185">Reference proteome</keyword>
<dbReference type="RefSeq" id="WP_138171083.1">
    <property type="nucleotide sequence ID" value="NZ_VAWA01000021.1"/>
</dbReference>
<feature type="compositionally biased region" description="Polar residues" evidence="1">
    <location>
        <begin position="9"/>
        <end position="20"/>
    </location>
</feature>
<feature type="region of interest" description="Disordered" evidence="1">
    <location>
        <begin position="1"/>
        <end position="33"/>
    </location>
</feature>
<evidence type="ECO:0000313" key="3">
    <source>
        <dbReference type="Proteomes" id="UP000306544"/>
    </source>
</evidence>
<dbReference type="AlphaFoldDB" id="A0A5R9A0G8"/>
<reference evidence="2 3" key="1">
    <citation type="submission" date="2019-05" db="EMBL/GenBank/DDBJ databases">
        <title>Nesterenkonia sp. GY239, isolated from the Southern Atlantic Ocean.</title>
        <authorList>
            <person name="Zhang G."/>
        </authorList>
    </citation>
    <scope>NUCLEOTIDE SEQUENCE [LARGE SCALE GENOMIC DNA]</scope>
    <source>
        <strain evidence="2 3">GY239</strain>
    </source>
</reference>
<proteinExistence type="predicted"/>
<accession>A0A5R9A0G8</accession>
<sequence length="151" mass="16667">MTLMITETAEMTPQSSTTPAGSEAGPRALHAKRRSYPVEFKRRVVAQYQATPVGQKGALVRAEGLYESTVQRWCRELEAGTLGGMSTPKNPRAKRSPEQQRIAELERQVTKLEAEAVKKDKTIAKREEALEVLGKGVAFLEALSKNKGDQQ</sequence>
<dbReference type="InterPro" id="IPR009057">
    <property type="entry name" value="Homeodomain-like_sf"/>
</dbReference>
<dbReference type="SUPFAM" id="SSF46689">
    <property type="entry name" value="Homeodomain-like"/>
    <property type="match status" value="1"/>
</dbReference>
<comment type="caution">
    <text evidence="2">The sequence shown here is derived from an EMBL/GenBank/DDBJ whole genome shotgun (WGS) entry which is preliminary data.</text>
</comment>
<gene>
    <name evidence="2" type="ORF">FEF27_11725</name>
</gene>
<name>A0A5R9A0G8_9MICC</name>
<evidence type="ECO:0000313" key="2">
    <source>
        <dbReference type="EMBL" id="TLP72010.1"/>
    </source>
</evidence>
<evidence type="ECO:0000256" key="1">
    <source>
        <dbReference type="SAM" id="MobiDB-lite"/>
    </source>
</evidence>